<dbReference type="AlphaFoldDB" id="A0A558QS11"/>
<comment type="caution">
    <text evidence="1">The sequence shown here is derived from an EMBL/GenBank/DDBJ whole genome shotgun (WGS) entry which is preliminary data.</text>
</comment>
<evidence type="ECO:0000313" key="2">
    <source>
        <dbReference type="Proteomes" id="UP000318681"/>
    </source>
</evidence>
<dbReference type="EMBL" id="VNIM01000166">
    <property type="protein sequence ID" value="TVV69837.1"/>
    <property type="molecule type" value="Genomic_DNA"/>
</dbReference>
<reference evidence="1 2" key="1">
    <citation type="submission" date="2019-07" db="EMBL/GenBank/DDBJ databases">
        <title>Sphingomonas solaris sp. nov., isolated from a solar panel from Boston, Massachusetts.</title>
        <authorList>
            <person name="Tanner K."/>
            <person name="Pascual J."/>
            <person name="Mancuso C."/>
            <person name="Pereto J."/>
            <person name="Khalil A."/>
            <person name="Vilanova C."/>
        </authorList>
    </citation>
    <scope>NUCLEOTIDE SEQUENCE [LARGE SCALE GENOMIC DNA]</scope>
    <source>
        <strain evidence="1 2">R4DWN</strain>
    </source>
</reference>
<gene>
    <name evidence="1" type="ORF">FOY91_20650</name>
</gene>
<dbReference type="RefSeq" id="WP_145155876.1">
    <property type="nucleotide sequence ID" value="NZ_VNIM01000166.1"/>
</dbReference>
<dbReference type="Proteomes" id="UP000318681">
    <property type="component" value="Unassembled WGS sequence"/>
</dbReference>
<evidence type="ECO:0000313" key="1">
    <source>
        <dbReference type="EMBL" id="TVV69837.1"/>
    </source>
</evidence>
<accession>A0A558QS11</accession>
<organism evidence="1 2">
    <name type="scientific">Alterirhizorhabdus solaris</name>
    <dbReference type="NCBI Taxonomy" id="2529389"/>
    <lineage>
        <taxon>Bacteria</taxon>
        <taxon>Pseudomonadati</taxon>
        <taxon>Pseudomonadota</taxon>
        <taxon>Alphaproteobacteria</taxon>
        <taxon>Sphingomonadales</taxon>
        <taxon>Rhizorhabdaceae</taxon>
        <taxon>Alterirhizorhabdus</taxon>
    </lineage>
</organism>
<protein>
    <submittedName>
        <fullName evidence="1">Uncharacterized protein</fullName>
    </submittedName>
</protein>
<proteinExistence type="predicted"/>
<keyword evidence="2" id="KW-1185">Reference proteome</keyword>
<sequence length="73" mass="7741">MANILELLQRELDVAATEGTQPVSWELSTEALASLKAAEHEKGETTEGHTALGLPVIESDVPGFAILLNTKPS</sequence>
<name>A0A558QS11_9SPHN</name>